<gene>
    <name evidence="2" type="ORF">RIB2604_02902690</name>
</gene>
<reference evidence="3" key="2">
    <citation type="submission" date="2016-02" db="EMBL/GenBank/DDBJ databases">
        <title>Genome sequencing of Aspergillus luchuensis NBRC 4314.</title>
        <authorList>
            <person name="Yamada O."/>
        </authorList>
    </citation>
    <scope>NUCLEOTIDE SEQUENCE [LARGE SCALE GENOMIC DNA]</scope>
    <source>
        <strain evidence="3">RIB 2604</strain>
    </source>
</reference>
<accession>A0A146FUZ9</accession>
<comment type="caution">
    <text evidence="2">The sequence shown here is derived from an EMBL/GenBank/DDBJ whole genome shotgun (WGS) entry which is preliminary data.</text>
</comment>
<organism evidence="2 3">
    <name type="scientific">Aspergillus kawachii</name>
    <name type="common">White koji mold</name>
    <name type="synonym">Aspergillus awamori var. kawachi</name>
    <dbReference type="NCBI Taxonomy" id="1069201"/>
    <lineage>
        <taxon>Eukaryota</taxon>
        <taxon>Fungi</taxon>
        <taxon>Dikarya</taxon>
        <taxon>Ascomycota</taxon>
        <taxon>Pezizomycotina</taxon>
        <taxon>Eurotiomycetes</taxon>
        <taxon>Eurotiomycetidae</taxon>
        <taxon>Eurotiales</taxon>
        <taxon>Aspergillaceae</taxon>
        <taxon>Aspergillus</taxon>
        <taxon>Aspergillus subgen. Circumdati</taxon>
    </lineage>
</organism>
<evidence type="ECO:0000256" key="1">
    <source>
        <dbReference type="SAM" id="MobiDB-lite"/>
    </source>
</evidence>
<feature type="compositionally biased region" description="Basic and acidic residues" evidence="1">
    <location>
        <begin position="57"/>
        <end position="90"/>
    </location>
</feature>
<dbReference type="Proteomes" id="UP000075230">
    <property type="component" value="Unassembled WGS sequence"/>
</dbReference>
<reference evidence="2 3" key="1">
    <citation type="journal article" date="2016" name="DNA Res.">
        <title>Genome sequence of Aspergillus luchuensis NBRC 4314.</title>
        <authorList>
            <person name="Yamada O."/>
            <person name="Machida M."/>
            <person name="Hosoyama A."/>
            <person name="Goto M."/>
            <person name="Takahashi T."/>
            <person name="Futagami T."/>
            <person name="Yamagata Y."/>
            <person name="Takeuchi M."/>
            <person name="Kobayashi T."/>
            <person name="Koike H."/>
            <person name="Abe K."/>
            <person name="Asai K."/>
            <person name="Arita M."/>
            <person name="Fujita N."/>
            <person name="Fukuda K."/>
            <person name="Higa K."/>
            <person name="Horikawa H."/>
            <person name="Ishikawa T."/>
            <person name="Jinno K."/>
            <person name="Kato Y."/>
            <person name="Kirimura K."/>
            <person name="Mizutani O."/>
            <person name="Nakasone K."/>
            <person name="Sano M."/>
            <person name="Shiraishi Y."/>
            <person name="Tsukahara M."/>
            <person name="Gomi K."/>
        </authorList>
    </citation>
    <scope>NUCLEOTIDE SEQUENCE [LARGE SCALE GENOMIC DNA]</scope>
    <source>
        <strain evidence="2 3">RIB 2604</strain>
    </source>
</reference>
<sequence>MSELDARGVGIIPEASSNRLSSIADTEEECAKLALRIKQTNARDWPWEKGTSTSIEQRFERSTREDGKQATSEAKRREGQRWNMKVDKLCQHQRATPRSNVVSGAHPEVTIIETRPDGGTNPGKV</sequence>
<protein>
    <submittedName>
        <fullName evidence="2">Canalicular multispecific organic anion transporter 1</fullName>
    </submittedName>
</protein>
<name>A0A146FUZ9_ASPKA</name>
<evidence type="ECO:0000313" key="3">
    <source>
        <dbReference type="Proteomes" id="UP000075230"/>
    </source>
</evidence>
<evidence type="ECO:0000313" key="2">
    <source>
        <dbReference type="EMBL" id="GAT29396.1"/>
    </source>
</evidence>
<dbReference type="AlphaFoldDB" id="A0A146FUZ9"/>
<feature type="region of interest" description="Disordered" evidence="1">
    <location>
        <begin position="41"/>
        <end position="125"/>
    </location>
</feature>
<dbReference type="EMBL" id="BCWF01000028">
    <property type="protein sequence ID" value="GAT29396.1"/>
    <property type="molecule type" value="Genomic_DNA"/>
</dbReference>
<proteinExistence type="predicted"/>
<feature type="compositionally biased region" description="Polar residues" evidence="1">
    <location>
        <begin position="93"/>
        <end position="102"/>
    </location>
</feature>